<proteinExistence type="predicted"/>
<keyword evidence="2" id="KW-1185">Reference proteome</keyword>
<evidence type="ECO:0000313" key="1">
    <source>
        <dbReference type="EMBL" id="CAJ2645623.1"/>
    </source>
</evidence>
<sequence length="106" mass="12457">MTRNHHLANLIKYRDQPDRPDLSAPQSLQLYLRFDQLIIAAEFELWQLSRSSLLAELVGYSHYLKHKAQCFDLAFCIVTIQFSVVSTIKPYFWFIVSLLILTVYSF</sequence>
<organism evidence="1 2">
    <name type="scientific">Trifolium pratense</name>
    <name type="common">Red clover</name>
    <dbReference type="NCBI Taxonomy" id="57577"/>
    <lineage>
        <taxon>Eukaryota</taxon>
        <taxon>Viridiplantae</taxon>
        <taxon>Streptophyta</taxon>
        <taxon>Embryophyta</taxon>
        <taxon>Tracheophyta</taxon>
        <taxon>Spermatophyta</taxon>
        <taxon>Magnoliopsida</taxon>
        <taxon>eudicotyledons</taxon>
        <taxon>Gunneridae</taxon>
        <taxon>Pentapetalae</taxon>
        <taxon>rosids</taxon>
        <taxon>fabids</taxon>
        <taxon>Fabales</taxon>
        <taxon>Fabaceae</taxon>
        <taxon>Papilionoideae</taxon>
        <taxon>50 kb inversion clade</taxon>
        <taxon>NPAAA clade</taxon>
        <taxon>Hologalegina</taxon>
        <taxon>IRL clade</taxon>
        <taxon>Trifolieae</taxon>
        <taxon>Trifolium</taxon>
    </lineage>
</organism>
<protein>
    <submittedName>
        <fullName evidence="1">Uncharacterized protein</fullName>
    </submittedName>
</protein>
<evidence type="ECO:0000313" key="2">
    <source>
        <dbReference type="Proteomes" id="UP001177021"/>
    </source>
</evidence>
<comment type="caution">
    <text evidence="1">The sequence shown here is derived from an EMBL/GenBank/DDBJ whole genome shotgun (WGS) entry which is preliminary data.</text>
</comment>
<name>A0ACB0JPI3_TRIPR</name>
<dbReference type="Proteomes" id="UP001177021">
    <property type="component" value="Unassembled WGS sequence"/>
</dbReference>
<reference evidence="1" key="1">
    <citation type="submission" date="2023-10" db="EMBL/GenBank/DDBJ databases">
        <authorList>
            <person name="Rodriguez Cubillos JULIANA M."/>
            <person name="De Vega J."/>
        </authorList>
    </citation>
    <scope>NUCLEOTIDE SEQUENCE</scope>
</reference>
<dbReference type="EMBL" id="CASHSV030000098">
    <property type="protein sequence ID" value="CAJ2645623.1"/>
    <property type="molecule type" value="Genomic_DNA"/>
</dbReference>
<gene>
    <name evidence="1" type="ORF">MILVUS5_LOCUS14485</name>
</gene>
<accession>A0ACB0JPI3</accession>